<name>A0AAN9XHT7_PSOTE</name>
<protein>
    <submittedName>
        <fullName evidence="1">Uncharacterized protein</fullName>
    </submittedName>
</protein>
<organism evidence="1 2">
    <name type="scientific">Psophocarpus tetragonolobus</name>
    <name type="common">Winged bean</name>
    <name type="synonym">Dolichos tetragonolobus</name>
    <dbReference type="NCBI Taxonomy" id="3891"/>
    <lineage>
        <taxon>Eukaryota</taxon>
        <taxon>Viridiplantae</taxon>
        <taxon>Streptophyta</taxon>
        <taxon>Embryophyta</taxon>
        <taxon>Tracheophyta</taxon>
        <taxon>Spermatophyta</taxon>
        <taxon>Magnoliopsida</taxon>
        <taxon>eudicotyledons</taxon>
        <taxon>Gunneridae</taxon>
        <taxon>Pentapetalae</taxon>
        <taxon>rosids</taxon>
        <taxon>fabids</taxon>
        <taxon>Fabales</taxon>
        <taxon>Fabaceae</taxon>
        <taxon>Papilionoideae</taxon>
        <taxon>50 kb inversion clade</taxon>
        <taxon>NPAAA clade</taxon>
        <taxon>indigoferoid/millettioid clade</taxon>
        <taxon>Phaseoleae</taxon>
        <taxon>Psophocarpus</taxon>
    </lineage>
</organism>
<keyword evidence="2" id="KW-1185">Reference proteome</keyword>
<accession>A0AAN9XHT7</accession>
<gene>
    <name evidence="1" type="ORF">VNO78_21060</name>
</gene>
<dbReference type="Pfam" id="PF14009">
    <property type="entry name" value="PADRE"/>
    <property type="match status" value="1"/>
</dbReference>
<dbReference type="EMBL" id="JAYMYS010000005">
    <property type="protein sequence ID" value="KAK7392616.1"/>
    <property type="molecule type" value="Genomic_DNA"/>
</dbReference>
<evidence type="ECO:0000313" key="1">
    <source>
        <dbReference type="EMBL" id="KAK7392616.1"/>
    </source>
</evidence>
<dbReference type="PANTHER" id="PTHR33148:SF46">
    <property type="entry name" value="EMB|CAB85509.1"/>
    <property type="match status" value="1"/>
</dbReference>
<dbReference type="PANTHER" id="PTHR33148">
    <property type="entry name" value="PLASTID MOVEMENT IMPAIRED PROTEIN-RELATED"/>
    <property type="match status" value="1"/>
</dbReference>
<sequence>MGNCLVLQENMVRIMKSDGKILEYNTPIKVHHVLNQFSNHAISDSLPILHHLHPNTKLLKGHLYHLVPLPQPSPKVCNKRLMFHESDHQVQDKGDVVRIKLVLSKQELKDMLQKGGISVNDVLSLVQVQKGIDVSTKYNDASQSHGWKPALQTIPE</sequence>
<dbReference type="InterPro" id="IPR025322">
    <property type="entry name" value="PADRE_dom"/>
</dbReference>
<evidence type="ECO:0000313" key="2">
    <source>
        <dbReference type="Proteomes" id="UP001386955"/>
    </source>
</evidence>
<proteinExistence type="predicted"/>
<reference evidence="1 2" key="1">
    <citation type="submission" date="2024-01" db="EMBL/GenBank/DDBJ databases">
        <title>The genomes of 5 underutilized Papilionoideae crops provide insights into root nodulation and disease resistanc.</title>
        <authorList>
            <person name="Jiang F."/>
        </authorList>
    </citation>
    <scope>NUCLEOTIDE SEQUENCE [LARGE SCALE GENOMIC DNA]</scope>
    <source>
        <strain evidence="1">DUOXIRENSHENG_FW03</strain>
        <tissue evidence="1">Leaves</tissue>
    </source>
</reference>
<comment type="caution">
    <text evidence="1">The sequence shown here is derived from an EMBL/GenBank/DDBJ whole genome shotgun (WGS) entry which is preliminary data.</text>
</comment>
<dbReference type="AlphaFoldDB" id="A0AAN9XHT7"/>
<dbReference type="Proteomes" id="UP001386955">
    <property type="component" value="Unassembled WGS sequence"/>
</dbReference>